<sequence>MFDKDLKTFLSPHYIFNGFLSFSYLFFKLTPPICDYVFPRDECKLSWDDSNLYLFLLCVIVIKNRKTYNWLQYISTSFIFAKIANGVLFLRADPRWAALYGIVCIVIFVIFPESAYSGPDSITYFSGDTLEEQLEKDRKKYWLVEFYAGWSPACVRFSSIFAELSVKYSNEYLKFGKFNAGSSPEIAEKFKVNASAMSRQLPTLLLFHNNKPQMRVPVWDNKGRVEKYSFSENSIVYDFDLNKLYEETTKMCKDKKSKKKADAVKDEKEKKND</sequence>
<feature type="domain" description="Thioredoxin" evidence="3">
    <location>
        <begin position="107"/>
        <end position="249"/>
    </location>
</feature>
<reference evidence="5" key="1">
    <citation type="submission" date="2025-08" db="UniProtKB">
        <authorList>
            <consortium name="RefSeq"/>
        </authorList>
    </citation>
    <scope>IDENTIFICATION</scope>
    <source>
        <tissue evidence="5">Testes</tissue>
    </source>
</reference>
<dbReference type="GeneID" id="100378630"/>
<evidence type="ECO:0000313" key="4">
    <source>
        <dbReference type="Proteomes" id="UP000694865"/>
    </source>
</evidence>
<feature type="transmembrane region" description="Helical" evidence="2">
    <location>
        <begin position="96"/>
        <end position="116"/>
    </location>
</feature>
<accession>A0ABM0GVW8</accession>
<keyword evidence="2" id="KW-0812">Transmembrane</keyword>
<dbReference type="Proteomes" id="UP000694865">
    <property type="component" value="Unplaced"/>
</dbReference>
<evidence type="ECO:0000256" key="2">
    <source>
        <dbReference type="SAM" id="Phobius"/>
    </source>
</evidence>
<gene>
    <name evidence="5" type="primary">LOC100378630</name>
</gene>
<keyword evidence="2" id="KW-0472">Membrane</keyword>
<evidence type="ECO:0000259" key="3">
    <source>
        <dbReference type="PROSITE" id="PS51352"/>
    </source>
</evidence>
<evidence type="ECO:0000256" key="1">
    <source>
        <dbReference type="SAM" id="MobiDB-lite"/>
    </source>
</evidence>
<organism evidence="4 5">
    <name type="scientific">Saccoglossus kowalevskii</name>
    <name type="common">Acorn worm</name>
    <dbReference type="NCBI Taxonomy" id="10224"/>
    <lineage>
        <taxon>Eukaryota</taxon>
        <taxon>Metazoa</taxon>
        <taxon>Hemichordata</taxon>
        <taxon>Enteropneusta</taxon>
        <taxon>Harrimaniidae</taxon>
        <taxon>Saccoglossus</taxon>
    </lineage>
</organism>
<dbReference type="SUPFAM" id="SSF52833">
    <property type="entry name" value="Thioredoxin-like"/>
    <property type="match status" value="1"/>
</dbReference>
<protein>
    <submittedName>
        <fullName evidence="5">Thioredoxin-related transmembrane protein 2-A-like</fullName>
    </submittedName>
</protein>
<proteinExistence type="predicted"/>
<feature type="region of interest" description="Disordered" evidence="1">
    <location>
        <begin position="254"/>
        <end position="273"/>
    </location>
</feature>
<dbReference type="Gene3D" id="3.40.30.10">
    <property type="entry name" value="Glutaredoxin"/>
    <property type="match status" value="1"/>
</dbReference>
<dbReference type="PANTHER" id="PTHR45663">
    <property type="entry name" value="GEO12009P1"/>
    <property type="match status" value="1"/>
</dbReference>
<dbReference type="PROSITE" id="PS51352">
    <property type="entry name" value="THIOREDOXIN_2"/>
    <property type="match status" value="1"/>
</dbReference>
<dbReference type="InterPro" id="IPR036249">
    <property type="entry name" value="Thioredoxin-like_sf"/>
</dbReference>
<keyword evidence="2" id="KW-1133">Transmembrane helix</keyword>
<keyword evidence="4" id="KW-1185">Reference proteome</keyword>
<feature type="transmembrane region" description="Helical" evidence="2">
    <location>
        <begin position="70"/>
        <end position="90"/>
    </location>
</feature>
<dbReference type="Pfam" id="PF00085">
    <property type="entry name" value="Thioredoxin"/>
    <property type="match status" value="1"/>
</dbReference>
<dbReference type="PANTHER" id="PTHR45663:SF11">
    <property type="entry name" value="GEO12009P1"/>
    <property type="match status" value="1"/>
</dbReference>
<dbReference type="RefSeq" id="XP_002738490.1">
    <property type="nucleotide sequence ID" value="XM_002738444.2"/>
</dbReference>
<evidence type="ECO:0000313" key="5">
    <source>
        <dbReference type="RefSeq" id="XP_002738490.1"/>
    </source>
</evidence>
<name>A0ABM0GVW8_SACKO</name>
<dbReference type="InterPro" id="IPR013766">
    <property type="entry name" value="Thioredoxin_domain"/>
</dbReference>